<evidence type="ECO:0000259" key="2">
    <source>
        <dbReference type="PROSITE" id="PS50846"/>
    </source>
</evidence>
<evidence type="ECO:0000256" key="1">
    <source>
        <dbReference type="ARBA" id="ARBA00004170"/>
    </source>
</evidence>
<keyword evidence="4" id="KW-1185">Reference proteome</keyword>
<dbReference type="InterPro" id="IPR006121">
    <property type="entry name" value="HMA_dom"/>
</dbReference>
<dbReference type="PROSITE" id="PS50846">
    <property type="entry name" value="HMA_2"/>
    <property type="match status" value="1"/>
</dbReference>
<dbReference type="PANTHER" id="PTHR46932:SF12">
    <property type="entry name" value="HEAVY METAL-ASSOCIATED ISOPRENYLATED PLANT PROTEIN 47"/>
    <property type="match status" value="1"/>
</dbReference>
<name>A0ABC8RJZ1_9AQUA</name>
<dbReference type="GO" id="GO:0009626">
    <property type="term" value="P:plant-type hypersensitive response"/>
    <property type="evidence" value="ECO:0007669"/>
    <property type="project" value="UniProtKB-KW"/>
</dbReference>
<dbReference type="GO" id="GO:0016020">
    <property type="term" value="C:membrane"/>
    <property type="evidence" value="ECO:0007669"/>
    <property type="project" value="UniProtKB-SubCell"/>
</dbReference>
<organism evidence="3 4">
    <name type="scientific">Ilex paraguariensis</name>
    <name type="common">yerba mate</name>
    <dbReference type="NCBI Taxonomy" id="185542"/>
    <lineage>
        <taxon>Eukaryota</taxon>
        <taxon>Viridiplantae</taxon>
        <taxon>Streptophyta</taxon>
        <taxon>Embryophyta</taxon>
        <taxon>Tracheophyta</taxon>
        <taxon>Spermatophyta</taxon>
        <taxon>Magnoliopsida</taxon>
        <taxon>eudicotyledons</taxon>
        <taxon>Gunneridae</taxon>
        <taxon>Pentapetalae</taxon>
        <taxon>asterids</taxon>
        <taxon>campanulids</taxon>
        <taxon>Aquifoliales</taxon>
        <taxon>Aquifoliaceae</taxon>
        <taxon>Ilex</taxon>
    </lineage>
</organism>
<comment type="caution">
    <text evidence="3">The sequence shown here is derived from an EMBL/GenBank/DDBJ whole genome shotgun (WGS) entry which is preliminary data.</text>
</comment>
<comment type="subcellular location">
    <subcellularLocation>
        <location evidence="1">Membrane</location>
        <topology evidence="1">Peripheral membrane protein</topology>
    </subcellularLocation>
</comment>
<dbReference type="AlphaFoldDB" id="A0ABC8RJZ1"/>
<gene>
    <name evidence="3" type="ORF">ILEXP_LOCUS12837</name>
</gene>
<dbReference type="InterPro" id="IPR042885">
    <property type="entry name" value="HIPP47/16"/>
</dbReference>
<protein>
    <recommendedName>
        <fullName evidence="2">HMA domain-containing protein</fullName>
    </recommendedName>
</protein>
<dbReference type="EMBL" id="CAUOFW020001458">
    <property type="protein sequence ID" value="CAK9145043.1"/>
    <property type="molecule type" value="Genomic_DNA"/>
</dbReference>
<sequence>MEQKIIIKMQMNSDKCRSKAMQVAAVADGVSYVKIEREADQLVVIGDGVDSVCLINSLRKKFGNVTLVSVEPVKPEVVEEKPNDDPVPIQWQTWPYHPQFYTCQQVCDPNPPSCSIM</sequence>
<dbReference type="PANTHER" id="PTHR46932">
    <property type="entry name" value="HEAVY METAL-ASSOCIATED ISOPRENYLATED PLANT PROTEIN 47"/>
    <property type="match status" value="1"/>
</dbReference>
<evidence type="ECO:0000313" key="3">
    <source>
        <dbReference type="EMBL" id="CAK9145043.1"/>
    </source>
</evidence>
<accession>A0ABC8RJZ1</accession>
<dbReference type="Proteomes" id="UP001642360">
    <property type="component" value="Unassembled WGS sequence"/>
</dbReference>
<evidence type="ECO:0000313" key="4">
    <source>
        <dbReference type="Proteomes" id="UP001642360"/>
    </source>
</evidence>
<proteinExistence type="predicted"/>
<feature type="domain" description="HMA" evidence="2">
    <location>
        <begin position="2"/>
        <end position="70"/>
    </location>
</feature>
<reference evidence="3 4" key="1">
    <citation type="submission" date="2024-02" db="EMBL/GenBank/DDBJ databases">
        <authorList>
            <person name="Vignale AGUSTIN F."/>
            <person name="Sosa J E."/>
            <person name="Modenutti C."/>
        </authorList>
    </citation>
    <scope>NUCLEOTIDE SEQUENCE [LARGE SCALE GENOMIC DNA]</scope>
</reference>
<dbReference type="Gene3D" id="3.30.70.100">
    <property type="match status" value="1"/>
</dbReference>